<evidence type="ECO:0008006" key="4">
    <source>
        <dbReference type="Google" id="ProtNLM"/>
    </source>
</evidence>
<evidence type="ECO:0000256" key="1">
    <source>
        <dbReference type="SAM" id="Phobius"/>
    </source>
</evidence>
<comment type="caution">
    <text evidence="2">The sequence shown here is derived from an EMBL/GenBank/DDBJ whole genome shotgun (WGS) entry which is preliminary data.</text>
</comment>
<keyword evidence="1" id="KW-0812">Transmembrane</keyword>
<gene>
    <name evidence="2" type="ORF">VSX56_14205</name>
</gene>
<keyword evidence="1" id="KW-1133">Transmembrane helix</keyword>
<reference evidence="2 3" key="1">
    <citation type="submission" date="2024-06" db="EMBL/GenBank/DDBJ databases">
        <title>Thioclava kandeliae sp. nov. from a rhizosphere soil sample of Kandelia candel in a mangrove.</title>
        <authorList>
            <person name="Mu T."/>
        </authorList>
    </citation>
    <scope>NUCLEOTIDE SEQUENCE [LARGE SCALE GENOMIC DNA]</scope>
    <source>
        <strain evidence="2 3">CPCC 100088</strain>
    </source>
</reference>
<evidence type="ECO:0000313" key="2">
    <source>
        <dbReference type="EMBL" id="MER5172927.1"/>
    </source>
</evidence>
<dbReference type="EMBL" id="JAYWLC010000013">
    <property type="protein sequence ID" value="MER5172927.1"/>
    <property type="molecule type" value="Genomic_DNA"/>
</dbReference>
<feature type="transmembrane region" description="Helical" evidence="1">
    <location>
        <begin position="40"/>
        <end position="60"/>
    </location>
</feature>
<organism evidence="2 3">
    <name type="scientific">Thioclava kandeliae</name>
    <dbReference type="NCBI Taxonomy" id="3070818"/>
    <lineage>
        <taxon>Bacteria</taxon>
        <taxon>Pseudomonadati</taxon>
        <taxon>Pseudomonadota</taxon>
        <taxon>Alphaproteobacteria</taxon>
        <taxon>Rhodobacterales</taxon>
        <taxon>Paracoccaceae</taxon>
        <taxon>Thioclava</taxon>
    </lineage>
</organism>
<feature type="transmembrane region" description="Helical" evidence="1">
    <location>
        <begin position="18"/>
        <end position="34"/>
    </location>
</feature>
<dbReference type="RefSeq" id="WP_350938040.1">
    <property type="nucleotide sequence ID" value="NZ_JAYWLC010000013.1"/>
</dbReference>
<keyword evidence="1" id="KW-0472">Membrane</keyword>
<protein>
    <recommendedName>
        <fullName evidence="4">DUF3329 domain-containing protein</fullName>
    </recommendedName>
</protein>
<name>A0ABV1SJ52_9RHOB</name>
<accession>A0ABV1SJ52</accession>
<sequence length="70" mass="7909">MLDLERLFAFDHPIYRPLWMRLGLVALCLGWAVFEALTGSAGWAILFGACGAYLGWRLLLRHSSGKDRQT</sequence>
<dbReference type="Proteomes" id="UP001438953">
    <property type="component" value="Unassembled WGS sequence"/>
</dbReference>
<keyword evidence="3" id="KW-1185">Reference proteome</keyword>
<proteinExistence type="predicted"/>
<evidence type="ECO:0000313" key="3">
    <source>
        <dbReference type="Proteomes" id="UP001438953"/>
    </source>
</evidence>